<comment type="similarity">
    <text evidence="2">Belongs to the peptidase S54 family.</text>
</comment>
<evidence type="ECO:0000313" key="15">
    <source>
        <dbReference type="RefSeq" id="XP_032830877.1"/>
    </source>
</evidence>
<feature type="transmembrane region" description="Helical" evidence="9">
    <location>
        <begin position="110"/>
        <end position="131"/>
    </location>
</feature>
<dbReference type="GO" id="GO:0016020">
    <property type="term" value="C:membrane"/>
    <property type="evidence" value="ECO:0007669"/>
    <property type="project" value="UniProtKB-SubCell"/>
</dbReference>
<keyword evidence="7 9" id="KW-0472">Membrane</keyword>
<evidence type="ECO:0000256" key="2">
    <source>
        <dbReference type="ARBA" id="ARBA00009045"/>
    </source>
</evidence>
<dbReference type="FunFam" id="1.20.1540.10:FF:000008">
    <property type="entry name" value="RHOMBOID-like protein 13"/>
    <property type="match status" value="1"/>
</dbReference>
<keyword evidence="5" id="KW-0378">Hydrolase</keyword>
<dbReference type="Pfam" id="PF01694">
    <property type="entry name" value="Rhomboid"/>
    <property type="match status" value="1"/>
</dbReference>
<evidence type="ECO:0000313" key="13">
    <source>
        <dbReference type="RefSeq" id="XP_032830875.1"/>
    </source>
</evidence>
<dbReference type="SUPFAM" id="SSF144091">
    <property type="entry name" value="Rhomboid-like"/>
    <property type="match status" value="1"/>
</dbReference>
<dbReference type="GO" id="GO:0006508">
    <property type="term" value="P:proteolysis"/>
    <property type="evidence" value="ECO:0007669"/>
    <property type="project" value="UniProtKB-KW"/>
</dbReference>
<evidence type="ECO:0000256" key="3">
    <source>
        <dbReference type="ARBA" id="ARBA00022670"/>
    </source>
</evidence>
<dbReference type="Gene3D" id="1.20.1540.10">
    <property type="entry name" value="Rhomboid-like"/>
    <property type="match status" value="1"/>
</dbReference>
<dbReference type="CTD" id="84236"/>
<feature type="transmembrane region" description="Helical" evidence="9">
    <location>
        <begin position="190"/>
        <end position="210"/>
    </location>
</feature>
<dbReference type="PROSITE" id="PS50330">
    <property type="entry name" value="UIM"/>
    <property type="match status" value="1"/>
</dbReference>
<dbReference type="AlphaFoldDB" id="A0AAJ7U6Q7"/>
<organism evidence="11 14">
    <name type="scientific">Petromyzon marinus</name>
    <name type="common">Sea lamprey</name>
    <dbReference type="NCBI Taxonomy" id="7757"/>
    <lineage>
        <taxon>Eukaryota</taxon>
        <taxon>Metazoa</taxon>
        <taxon>Chordata</taxon>
        <taxon>Craniata</taxon>
        <taxon>Vertebrata</taxon>
        <taxon>Cyclostomata</taxon>
        <taxon>Hyperoartia</taxon>
        <taxon>Petromyzontiformes</taxon>
        <taxon>Petromyzontidae</taxon>
        <taxon>Petromyzon</taxon>
    </lineage>
</organism>
<proteinExistence type="inferred from homology"/>
<evidence type="ECO:0000313" key="12">
    <source>
        <dbReference type="RefSeq" id="XP_032830873.1"/>
    </source>
</evidence>
<name>A0AAJ7U6Q7_PETMA</name>
<dbReference type="KEGG" id="pmrn:116954456"/>
<evidence type="ECO:0000256" key="6">
    <source>
        <dbReference type="ARBA" id="ARBA00022989"/>
    </source>
</evidence>
<dbReference type="InterPro" id="IPR022764">
    <property type="entry name" value="Peptidase_S54_rhomboid_dom"/>
</dbReference>
<dbReference type="RefSeq" id="XP_032830875.1">
    <property type="nucleotide sequence ID" value="XM_032974984.1"/>
</dbReference>
<evidence type="ECO:0000256" key="5">
    <source>
        <dbReference type="ARBA" id="ARBA00022801"/>
    </source>
</evidence>
<keyword evidence="3" id="KW-0645">Protease</keyword>
<dbReference type="InterPro" id="IPR003903">
    <property type="entry name" value="UIM_dom"/>
</dbReference>
<dbReference type="GO" id="GO:0004252">
    <property type="term" value="F:serine-type endopeptidase activity"/>
    <property type="evidence" value="ECO:0007669"/>
    <property type="project" value="InterPro"/>
</dbReference>
<gene>
    <name evidence="12 13 14 15" type="primary">RHBDD1</name>
</gene>
<evidence type="ECO:0000256" key="7">
    <source>
        <dbReference type="ARBA" id="ARBA00023136"/>
    </source>
</evidence>
<accession>A0AAJ7U6Q7</accession>
<evidence type="ECO:0000259" key="10">
    <source>
        <dbReference type="Pfam" id="PF01694"/>
    </source>
</evidence>
<reference evidence="12 13" key="1">
    <citation type="submission" date="2025-04" db="UniProtKB">
        <authorList>
            <consortium name="RefSeq"/>
        </authorList>
    </citation>
    <scope>IDENTIFICATION</scope>
    <source>
        <tissue evidence="12 13">Sperm</tissue>
    </source>
</reference>
<feature type="region of interest" description="Disordered" evidence="8">
    <location>
        <begin position="267"/>
        <end position="306"/>
    </location>
</feature>
<keyword evidence="11" id="KW-1185">Reference proteome</keyword>
<evidence type="ECO:0000313" key="14">
    <source>
        <dbReference type="RefSeq" id="XP_032830876.1"/>
    </source>
</evidence>
<evidence type="ECO:0000256" key="4">
    <source>
        <dbReference type="ARBA" id="ARBA00022692"/>
    </source>
</evidence>
<evidence type="ECO:0000256" key="1">
    <source>
        <dbReference type="ARBA" id="ARBA00004141"/>
    </source>
</evidence>
<dbReference type="PANTHER" id="PTHR43066:SF1">
    <property type="entry name" value="RHOMBOID PROTEIN 2"/>
    <property type="match status" value="1"/>
</dbReference>
<protein>
    <submittedName>
        <fullName evidence="12 13">Rhomboid-related protein 4</fullName>
    </submittedName>
</protein>
<evidence type="ECO:0000313" key="11">
    <source>
        <dbReference type="Proteomes" id="UP001318040"/>
    </source>
</evidence>
<comment type="subcellular location">
    <subcellularLocation>
        <location evidence="1">Membrane</location>
        <topology evidence="1">Multi-pass membrane protein</topology>
    </subcellularLocation>
</comment>
<feature type="domain" description="Peptidase S54 rhomboid" evidence="10">
    <location>
        <begin position="66"/>
        <end position="210"/>
    </location>
</feature>
<dbReference type="RefSeq" id="XP_032830873.1">
    <property type="nucleotide sequence ID" value="XM_032974982.1"/>
</dbReference>
<dbReference type="Proteomes" id="UP001318040">
    <property type="component" value="Chromosome 55"/>
</dbReference>
<dbReference type="InterPro" id="IPR035952">
    <property type="entry name" value="Rhomboid-like_sf"/>
</dbReference>
<keyword evidence="4 9" id="KW-0812">Transmembrane</keyword>
<sequence length="306" mass="34220">MRRYQRGGHSPGIGVLLLGGEMLRFGLHRIPPVTLGTIGLNALLFMAPWGGPHATCLGVEAVWGRCDWRRLALAPVHHADDMHLYFNMISALWKGVALEGRLGSVRFGTLLLTLAALTGVVQLALAAALAFATGSYSYMEQCAIGFSGVLFGLKVINNHYNPGGVTYVMNTFPMQNRYACWAELVVMHLLVPRASFIGHLSGILVGLVYVHSPLRRLLDNAVVFGSRILRRVFYSEHADAAGWRTHHRYEHRSAEFWSYTGETSEDEDLQEAMRASLRDTRSPTPPEPGFLSPEELRRRRLERLRR</sequence>
<keyword evidence="6 9" id="KW-1133">Transmembrane helix</keyword>
<dbReference type="RefSeq" id="XP_032830876.1">
    <property type="nucleotide sequence ID" value="XM_032974985.1"/>
</dbReference>
<dbReference type="PANTHER" id="PTHR43066">
    <property type="entry name" value="RHOMBOID-RELATED PROTEIN"/>
    <property type="match status" value="1"/>
</dbReference>
<evidence type="ECO:0000256" key="9">
    <source>
        <dbReference type="SAM" id="Phobius"/>
    </source>
</evidence>
<evidence type="ECO:0000256" key="8">
    <source>
        <dbReference type="SAM" id="MobiDB-lite"/>
    </source>
</evidence>
<dbReference type="RefSeq" id="XP_032830877.1">
    <property type="nucleotide sequence ID" value="XM_032974986.1"/>
</dbReference>